<dbReference type="InterPro" id="IPR052698">
    <property type="entry name" value="MoCofactor_Util/Proc"/>
</dbReference>
<dbReference type="EMBL" id="JAOCJW010000097">
    <property type="protein sequence ID" value="MDH2007474.1"/>
    <property type="molecule type" value="Genomic_DNA"/>
</dbReference>
<name>A0AA42W787_9BURK</name>
<accession>A0AA42W787</accession>
<dbReference type="AlphaFoldDB" id="A0AA42W787"/>
<evidence type="ECO:0000313" key="3">
    <source>
        <dbReference type="Proteomes" id="UP001161294"/>
    </source>
</evidence>
<feature type="domain" description="XdhC- CoxI" evidence="1">
    <location>
        <begin position="4"/>
        <end position="67"/>
    </location>
</feature>
<comment type="caution">
    <text evidence="2">The sequence shown here is derived from an EMBL/GenBank/DDBJ whole genome shotgun (WGS) entry which is preliminary data.</text>
</comment>
<dbReference type="InterPro" id="IPR003777">
    <property type="entry name" value="XdhC_CoxI"/>
</dbReference>
<feature type="non-terminal residue" evidence="2">
    <location>
        <position position="136"/>
    </location>
</feature>
<evidence type="ECO:0000259" key="1">
    <source>
        <dbReference type="Pfam" id="PF02625"/>
    </source>
</evidence>
<reference evidence="2" key="1">
    <citation type="submission" date="2022-09" db="EMBL/GenBank/DDBJ databases">
        <title>Intensive care unit water sources are persistently colonized with multi-drug resistant bacteria and are the site of extensive horizontal gene transfer of antibiotic resistance genes.</title>
        <authorList>
            <person name="Diorio-Toth L."/>
        </authorList>
    </citation>
    <scope>NUCLEOTIDE SEQUENCE</scope>
    <source>
        <strain evidence="2">GD03686</strain>
    </source>
</reference>
<sequence length="136" mass="14449">MGLGVALGTVVQTWGSSPRPVGSMIVIGSHGLSMGSVSGGCIEESLLEYAQSCMANGDDQPRALTYGISLEDAQRRGLPCGGQLHVLLEPCLQLPNVSQLLDSLDQGKRILRRVHTAHAGWHCEEASSNAPSVRWD</sequence>
<dbReference type="RefSeq" id="WP_279871698.1">
    <property type="nucleotide sequence ID" value="NZ_JAOCIA010000100.1"/>
</dbReference>
<gene>
    <name evidence="2" type="ORF">N5J23_18445</name>
</gene>
<proteinExistence type="predicted"/>
<evidence type="ECO:0000313" key="2">
    <source>
        <dbReference type="EMBL" id="MDH2007474.1"/>
    </source>
</evidence>
<protein>
    <submittedName>
        <fullName evidence="2">XdhC family protein</fullName>
    </submittedName>
</protein>
<dbReference type="PANTHER" id="PTHR30388">
    <property type="entry name" value="ALDEHYDE OXIDOREDUCTASE MOLYBDENUM COFACTOR ASSEMBLY PROTEIN"/>
    <property type="match status" value="1"/>
</dbReference>
<dbReference type="PANTHER" id="PTHR30388:SF4">
    <property type="entry name" value="MOLYBDENUM COFACTOR INSERTION CHAPERONE PAOD"/>
    <property type="match status" value="1"/>
</dbReference>
<dbReference type="Pfam" id="PF02625">
    <property type="entry name" value="XdhC_CoxI"/>
    <property type="match status" value="1"/>
</dbReference>
<dbReference type="Proteomes" id="UP001161294">
    <property type="component" value="Unassembled WGS sequence"/>
</dbReference>
<organism evidence="2 3">
    <name type="scientific">Comamonas aquatica</name>
    <dbReference type="NCBI Taxonomy" id="225991"/>
    <lineage>
        <taxon>Bacteria</taxon>
        <taxon>Pseudomonadati</taxon>
        <taxon>Pseudomonadota</taxon>
        <taxon>Betaproteobacteria</taxon>
        <taxon>Burkholderiales</taxon>
        <taxon>Comamonadaceae</taxon>
        <taxon>Comamonas</taxon>
    </lineage>
</organism>